<dbReference type="EMBL" id="PVTF01000014">
    <property type="protein sequence ID" value="PRY35090.1"/>
    <property type="molecule type" value="Genomic_DNA"/>
</dbReference>
<dbReference type="Gene3D" id="2.160.20.80">
    <property type="entry name" value="E3 ubiquitin-protein ligase SopA"/>
    <property type="match status" value="1"/>
</dbReference>
<dbReference type="OrthoDB" id="8440251at2"/>
<keyword evidence="1" id="KW-0812">Transmembrane</keyword>
<evidence type="ECO:0000313" key="2">
    <source>
        <dbReference type="EMBL" id="PRY35090.1"/>
    </source>
</evidence>
<organism evidence="2 3">
    <name type="scientific">Umezawaea tangerina</name>
    <dbReference type="NCBI Taxonomy" id="84725"/>
    <lineage>
        <taxon>Bacteria</taxon>
        <taxon>Bacillati</taxon>
        <taxon>Actinomycetota</taxon>
        <taxon>Actinomycetes</taxon>
        <taxon>Pseudonocardiales</taxon>
        <taxon>Pseudonocardiaceae</taxon>
        <taxon>Umezawaea</taxon>
    </lineage>
</organism>
<sequence>MVDSENTSIVPTLSSPVARAPLPRWTVPVVAVLVLGAAAVASALLWRWVDGLAFVDSDKKAAAYLDVLKLAASIAVGGGGLFALYLAARRQRTQELELEERKRELEQRERVQAHAVDVQAHAVRVAEINRLHAERVAEATERDAAARRVTDLFARAVEQLGSDKAAVRLGGLYALERLAQDNLDQRPTVVRVFCAYLRMPFELPGDPPQPETGPEYEAAVVVYRERVQEREVRVAAQRILGDHLRPGDGSQPVAAFWPDTDLDLTGAHLIDFDLNHCITRTARFSSATFAGDANFRSATFASVAYFGWAAFTDNAYFSSATFTDNANFESVRFDRGVPPELQRFLPAVE</sequence>
<keyword evidence="3" id="KW-1185">Reference proteome</keyword>
<dbReference type="Proteomes" id="UP000239494">
    <property type="component" value="Unassembled WGS sequence"/>
</dbReference>
<feature type="transmembrane region" description="Helical" evidence="1">
    <location>
        <begin position="25"/>
        <end position="46"/>
    </location>
</feature>
<feature type="transmembrane region" description="Helical" evidence="1">
    <location>
        <begin position="67"/>
        <end position="88"/>
    </location>
</feature>
<evidence type="ECO:0008006" key="4">
    <source>
        <dbReference type="Google" id="ProtNLM"/>
    </source>
</evidence>
<accession>A0A2T0SNV8</accession>
<evidence type="ECO:0000313" key="3">
    <source>
        <dbReference type="Proteomes" id="UP000239494"/>
    </source>
</evidence>
<reference evidence="2 3" key="1">
    <citation type="submission" date="2018-03" db="EMBL/GenBank/DDBJ databases">
        <title>Genomic Encyclopedia of Archaeal and Bacterial Type Strains, Phase II (KMG-II): from individual species to whole genera.</title>
        <authorList>
            <person name="Goeker M."/>
        </authorList>
    </citation>
    <scope>NUCLEOTIDE SEQUENCE [LARGE SCALE GENOMIC DNA]</scope>
    <source>
        <strain evidence="2 3">DSM 44720</strain>
    </source>
</reference>
<evidence type="ECO:0000256" key="1">
    <source>
        <dbReference type="SAM" id="Phobius"/>
    </source>
</evidence>
<gene>
    <name evidence="2" type="ORF">CLV43_1148</name>
</gene>
<name>A0A2T0SNV8_9PSEU</name>
<dbReference type="RefSeq" id="WP_146175046.1">
    <property type="nucleotide sequence ID" value="NZ_PVTF01000014.1"/>
</dbReference>
<dbReference type="SUPFAM" id="SSF141571">
    <property type="entry name" value="Pentapeptide repeat-like"/>
    <property type="match status" value="1"/>
</dbReference>
<dbReference type="InterPro" id="IPR001646">
    <property type="entry name" value="5peptide_repeat"/>
</dbReference>
<keyword evidence="1" id="KW-1133">Transmembrane helix</keyword>
<dbReference type="Pfam" id="PF13576">
    <property type="entry name" value="Pentapeptide_3"/>
    <property type="match status" value="1"/>
</dbReference>
<dbReference type="AlphaFoldDB" id="A0A2T0SNV8"/>
<proteinExistence type="predicted"/>
<comment type="caution">
    <text evidence="2">The sequence shown here is derived from an EMBL/GenBank/DDBJ whole genome shotgun (WGS) entry which is preliminary data.</text>
</comment>
<protein>
    <recommendedName>
        <fullName evidence="4">Pentapeptide repeat protein</fullName>
    </recommendedName>
</protein>
<keyword evidence="1" id="KW-0472">Membrane</keyword>